<feature type="coiled-coil region" evidence="1">
    <location>
        <begin position="114"/>
        <end position="190"/>
    </location>
</feature>
<feature type="region of interest" description="Disordered" evidence="2">
    <location>
        <begin position="190"/>
        <end position="247"/>
    </location>
</feature>
<evidence type="ECO:0000256" key="2">
    <source>
        <dbReference type="SAM" id="MobiDB-lite"/>
    </source>
</evidence>
<accession>A0A7J6MVG4</accession>
<name>A0A7J6MVG4_PERCH</name>
<evidence type="ECO:0000256" key="1">
    <source>
        <dbReference type="SAM" id="Coils"/>
    </source>
</evidence>
<feature type="compositionally biased region" description="Polar residues" evidence="2">
    <location>
        <begin position="212"/>
        <end position="221"/>
    </location>
</feature>
<evidence type="ECO:0000313" key="3">
    <source>
        <dbReference type="EMBL" id="KAF4675170.1"/>
    </source>
</evidence>
<comment type="caution">
    <text evidence="3">The sequence shown here is derived from an EMBL/GenBank/DDBJ whole genome shotgun (WGS) entry which is preliminary data.</text>
</comment>
<evidence type="ECO:0000313" key="4">
    <source>
        <dbReference type="Proteomes" id="UP000591131"/>
    </source>
</evidence>
<keyword evidence="4" id="KW-1185">Reference proteome</keyword>
<keyword evidence="1" id="KW-0175">Coiled coil</keyword>
<organism evidence="3 4">
    <name type="scientific">Perkinsus chesapeaki</name>
    <name type="common">Clam parasite</name>
    <name type="synonym">Perkinsus andrewsi</name>
    <dbReference type="NCBI Taxonomy" id="330153"/>
    <lineage>
        <taxon>Eukaryota</taxon>
        <taxon>Sar</taxon>
        <taxon>Alveolata</taxon>
        <taxon>Perkinsozoa</taxon>
        <taxon>Perkinsea</taxon>
        <taxon>Perkinsida</taxon>
        <taxon>Perkinsidae</taxon>
        <taxon>Perkinsus</taxon>
    </lineage>
</organism>
<dbReference type="Proteomes" id="UP000591131">
    <property type="component" value="Unassembled WGS sequence"/>
</dbReference>
<dbReference type="OrthoDB" id="10451435at2759"/>
<gene>
    <name evidence="3" type="ORF">FOL47_008177</name>
</gene>
<proteinExistence type="predicted"/>
<feature type="compositionally biased region" description="Basic and acidic residues" evidence="2">
    <location>
        <begin position="190"/>
        <end position="210"/>
    </location>
</feature>
<dbReference type="AlphaFoldDB" id="A0A7J6MVG4"/>
<dbReference type="EMBL" id="JAAPAO010000051">
    <property type="protein sequence ID" value="KAF4675170.1"/>
    <property type="molecule type" value="Genomic_DNA"/>
</dbReference>
<reference evidence="3 4" key="1">
    <citation type="submission" date="2020-04" db="EMBL/GenBank/DDBJ databases">
        <title>Perkinsus chesapeaki whole genome sequence.</title>
        <authorList>
            <person name="Bogema D.R."/>
        </authorList>
    </citation>
    <scope>NUCLEOTIDE SEQUENCE [LARGE SCALE GENOMIC DNA]</scope>
    <source>
        <strain evidence="3">ATCC PRA-425</strain>
    </source>
</reference>
<protein>
    <submittedName>
        <fullName evidence="3">Uncharacterized protein</fullName>
    </submittedName>
</protein>
<sequence>MATVTNLPSSGSIESWTSREALLAQLASLQRVIQLQDAASEGKSPADLSWRHEAVKLSVEKQAIQDECTEIVKQVNVAKWLGHVARQWISGVEAAYSRASDEIMYYQERTREHVVKVETKLIELAEESDEAKRRLKMSQREAKALAKENDRLTKMVAQMHAAIVESRASLESSERRAVAAESLAAKLAEERVRDRKEERNDGPSSIREECVATQQVSSPADTSKAVAGTDEDKSSCDGSVIAEKTTGGGGSIAKLIAELRELEGEARSLLASQEMDVKDLAPSRKCN</sequence>